<organism evidence="2 3">
    <name type="scientific">Stylosanthes scabra</name>
    <dbReference type="NCBI Taxonomy" id="79078"/>
    <lineage>
        <taxon>Eukaryota</taxon>
        <taxon>Viridiplantae</taxon>
        <taxon>Streptophyta</taxon>
        <taxon>Embryophyta</taxon>
        <taxon>Tracheophyta</taxon>
        <taxon>Spermatophyta</taxon>
        <taxon>Magnoliopsida</taxon>
        <taxon>eudicotyledons</taxon>
        <taxon>Gunneridae</taxon>
        <taxon>Pentapetalae</taxon>
        <taxon>rosids</taxon>
        <taxon>fabids</taxon>
        <taxon>Fabales</taxon>
        <taxon>Fabaceae</taxon>
        <taxon>Papilionoideae</taxon>
        <taxon>50 kb inversion clade</taxon>
        <taxon>dalbergioids sensu lato</taxon>
        <taxon>Dalbergieae</taxon>
        <taxon>Pterocarpus clade</taxon>
        <taxon>Stylosanthes</taxon>
    </lineage>
</organism>
<dbReference type="Proteomes" id="UP001341840">
    <property type="component" value="Unassembled WGS sequence"/>
</dbReference>
<keyword evidence="3" id="KW-1185">Reference proteome</keyword>
<comment type="caution">
    <text evidence="2">The sequence shown here is derived from an EMBL/GenBank/DDBJ whole genome shotgun (WGS) entry which is preliminary data.</text>
</comment>
<name>A0ABU6TUB4_9FABA</name>
<accession>A0ABU6TUB4</accession>
<evidence type="ECO:0000256" key="1">
    <source>
        <dbReference type="SAM" id="MobiDB-lite"/>
    </source>
</evidence>
<proteinExistence type="predicted"/>
<feature type="region of interest" description="Disordered" evidence="1">
    <location>
        <begin position="1"/>
        <end position="20"/>
    </location>
</feature>
<gene>
    <name evidence="2" type="ORF">PIB30_092117</name>
</gene>
<feature type="non-terminal residue" evidence="2">
    <location>
        <position position="1"/>
    </location>
</feature>
<dbReference type="EMBL" id="JASCZI010092500">
    <property type="protein sequence ID" value="MED6152439.1"/>
    <property type="molecule type" value="Genomic_DNA"/>
</dbReference>
<sequence length="68" mass="7506">APLPASCNRRPGSSPSPPHFSVRIRVRRRWRLPSKGLNDASIYGAVVNVVGPNEKEMEVLEVYSAYGI</sequence>
<reference evidence="2 3" key="1">
    <citation type="journal article" date="2023" name="Plants (Basel)">
        <title>Bridging the Gap: Combining Genomics and Transcriptomics Approaches to Understand Stylosanthes scabra, an Orphan Legume from the Brazilian Caatinga.</title>
        <authorList>
            <person name="Ferreira-Neto J.R.C."/>
            <person name="da Silva M.D."/>
            <person name="Binneck E."/>
            <person name="de Melo N.F."/>
            <person name="da Silva R.H."/>
            <person name="de Melo A.L.T.M."/>
            <person name="Pandolfi V."/>
            <person name="Bustamante F.O."/>
            <person name="Brasileiro-Vidal A.C."/>
            <person name="Benko-Iseppon A.M."/>
        </authorList>
    </citation>
    <scope>NUCLEOTIDE SEQUENCE [LARGE SCALE GENOMIC DNA]</scope>
    <source>
        <tissue evidence="2">Leaves</tissue>
    </source>
</reference>
<protein>
    <submittedName>
        <fullName evidence="2">Uncharacterized protein</fullName>
    </submittedName>
</protein>
<evidence type="ECO:0000313" key="2">
    <source>
        <dbReference type="EMBL" id="MED6152439.1"/>
    </source>
</evidence>
<evidence type="ECO:0000313" key="3">
    <source>
        <dbReference type="Proteomes" id="UP001341840"/>
    </source>
</evidence>